<keyword evidence="1" id="KW-0812">Transmembrane</keyword>
<protein>
    <submittedName>
        <fullName evidence="2">Uncharacterized protein</fullName>
    </submittedName>
</protein>
<evidence type="ECO:0000256" key="1">
    <source>
        <dbReference type="SAM" id="Phobius"/>
    </source>
</evidence>
<sequence>MPEPEDTAVPLERIAWIVTVAVCLVTALITLLSGYVGYAAVVFAIACSAAINLR</sequence>
<organism evidence="2 3">
    <name type="scientific">Conexibacter stalactiti</name>
    <dbReference type="NCBI Taxonomy" id="1940611"/>
    <lineage>
        <taxon>Bacteria</taxon>
        <taxon>Bacillati</taxon>
        <taxon>Actinomycetota</taxon>
        <taxon>Thermoleophilia</taxon>
        <taxon>Solirubrobacterales</taxon>
        <taxon>Conexibacteraceae</taxon>
        <taxon>Conexibacter</taxon>
    </lineage>
</organism>
<reference evidence="2 3" key="2">
    <citation type="submission" date="2023-10" db="EMBL/GenBank/DDBJ databases">
        <authorList>
            <person name="Han X.F."/>
        </authorList>
    </citation>
    <scope>NUCLEOTIDE SEQUENCE [LARGE SCALE GENOMIC DNA]</scope>
    <source>
        <strain evidence="2 3">KCTC 39840</strain>
    </source>
</reference>
<proteinExistence type="predicted"/>
<keyword evidence="1" id="KW-1133">Transmembrane helix</keyword>
<evidence type="ECO:0000313" key="2">
    <source>
        <dbReference type="EMBL" id="MDW5593968.1"/>
    </source>
</evidence>
<name>A0ABU4HKZ6_9ACTN</name>
<reference evidence="3" key="1">
    <citation type="submission" date="2023-07" db="EMBL/GenBank/DDBJ databases">
        <title>Conexibacter stalactiti sp. nov., isolated from stalactites in a lava cave and emended description of the genus Conexibacter.</title>
        <authorList>
            <person name="Lee S.D."/>
        </authorList>
    </citation>
    <scope>NUCLEOTIDE SEQUENCE [LARGE SCALE GENOMIC DNA]</scope>
    <source>
        <strain evidence="3">KCTC 39840</strain>
    </source>
</reference>
<feature type="transmembrane region" description="Helical" evidence="1">
    <location>
        <begin position="14"/>
        <end position="47"/>
    </location>
</feature>
<accession>A0ABU4HKZ6</accession>
<evidence type="ECO:0000313" key="3">
    <source>
        <dbReference type="Proteomes" id="UP001284601"/>
    </source>
</evidence>
<gene>
    <name evidence="2" type="ORF">R7226_06465</name>
</gene>
<keyword evidence="3" id="KW-1185">Reference proteome</keyword>
<comment type="caution">
    <text evidence="2">The sequence shown here is derived from an EMBL/GenBank/DDBJ whole genome shotgun (WGS) entry which is preliminary data.</text>
</comment>
<keyword evidence="1" id="KW-0472">Membrane</keyword>
<dbReference type="EMBL" id="JAWSTH010000010">
    <property type="protein sequence ID" value="MDW5593968.1"/>
    <property type="molecule type" value="Genomic_DNA"/>
</dbReference>
<dbReference type="RefSeq" id="WP_318596225.1">
    <property type="nucleotide sequence ID" value="NZ_JAWSTH010000010.1"/>
</dbReference>
<dbReference type="Proteomes" id="UP001284601">
    <property type="component" value="Unassembled WGS sequence"/>
</dbReference>